<organism evidence="1 2">
    <name type="scientific">Nostoc sphaeroides CCNUC1</name>
    <dbReference type="NCBI Taxonomy" id="2653204"/>
    <lineage>
        <taxon>Bacteria</taxon>
        <taxon>Bacillati</taxon>
        <taxon>Cyanobacteriota</taxon>
        <taxon>Cyanophyceae</taxon>
        <taxon>Nostocales</taxon>
        <taxon>Nostocaceae</taxon>
        <taxon>Nostoc</taxon>
    </lineage>
</organism>
<sequence length="44" mass="5152">MGGLFTPCCTSLFIVYETLREQCVNFEYFGYALRLRSGQAQYKF</sequence>
<name>A0A5P8VVF6_9NOSO</name>
<evidence type="ECO:0000313" key="2">
    <source>
        <dbReference type="Proteomes" id="UP000326678"/>
    </source>
</evidence>
<dbReference type="AlphaFoldDB" id="A0A5P8VVF6"/>
<dbReference type="Proteomes" id="UP000326678">
    <property type="component" value="Chromosome Gxm1"/>
</dbReference>
<dbReference type="EMBL" id="CP045226">
    <property type="protein sequence ID" value="QFS44354.1"/>
    <property type="molecule type" value="Genomic_DNA"/>
</dbReference>
<reference evidence="1 2" key="1">
    <citation type="submission" date="2019-10" db="EMBL/GenBank/DDBJ databases">
        <title>Genomic and transcriptomic insights into the perfect genentic adaptation of a filamentous nitrogen-fixing cyanobacterium to rice fields.</title>
        <authorList>
            <person name="Chen Z."/>
        </authorList>
    </citation>
    <scope>NUCLEOTIDE SEQUENCE [LARGE SCALE GENOMIC DNA]</scope>
    <source>
        <strain evidence="1">CCNUC1</strain>
    </source>
</reference>
<evidence type="ECO:0000313" key="1">
    <source>
        <dbReference type="EMBL" id="QFS44354.1"/>
    </source>
</evidence>
<protein>
    <submittedName>
        <fullName evidence="1">Uncharacterized protein</fullName>
    </submittedName>
</protein>
<proteinExistence type="predicted"/>
<accession>A0A5P8VVF6</accession>
<dbReference type="KEGG" id="nsh:GXM_01827"/>
<keyword evidence="2" id="KW-1185">Reference proteome</keyword>
<gene>
    <name evidence="1" type="ORF">GXM_01827</name>
</gene>